<keyword evidence="1" id="KW-0732">Signal</keyword>
<dbReference type="Proteomes" id="UP000031192">
    <property type="component" value="Unassembled WGS sequence"/>
</dbReference>
<evidence type="ECO:0000313" key="2">
    <source>
        <dbReference type="EMBL" id="KID81018.1"/>
    </source>
</evidence>
<keyword evidence="3" id="KW-1185">Reference proteome</keyword>
<dbReference type="AlphaFoldDB" id="A0A0B4GEY7"/>
<reference evidence="2 3" key="1">
    <citation type="journal article" date="2014" name="Proc. Natl. Acad. Sci. U.S.A.">
        <title>Trajectory and genomic determinants of fungal-pathogen speciation and host adaptation.</title>
        <authorList>
            <person name="Hu X."/>
            <person name="Xiao G."/>
            <person name="Zheng P."/>
            <person name="Shang Y."/>
            <person name="Su Y."/>
            <person name="Zhang X."/>
            <person name="Liu X."/>
            <person name="Zhan S."/>
            <person name="St Leger R.J."/>
            <person name="Wang C."/>
        </authorList>
    </citation>
    <scope>NUCLEOTIDE SEQUENCE [LARGE SCALE GENOMIC DNA]</scope>
    <source>
        <strain evidence="2 3">ARSEF 977</strain>
    </source>
</reference>
<feature type="chain" id="PRO_5002091684" evidence="1">
    <location>
        <begin position="29"/>
        <end position="70"/>
    </location>
</feature>
<organism evidence="2 3">
    <name type="scientific">Metarhizium guizhouense (strain ARSEF 977)</name>
    <dbReference type="NCBI Taxonomy" id="1276136"/>
    <lineage>
        <taxon>Eukaryota</taxon>
        <taxon>Fungi</taxon>
        <taxon>Dikarya</taxon>
        <taxon>Ascomycota</taxon>
        <taxon>Pezizomycotina</taxon>
        <taxon>Sordariomycetes</taxon>
        <taxon>Hypocreomycetidae</taxon>
        <taxon>Hypocreales</taxon>
        <taxon>Clavicipitaceae</taxon>
        <taxon>Metarhizium</taxon>
    </lineage>
</organism>
<sequence>MPFFASKLLLETSWTLLLAIFLAAGVVAQNCVPPPIALPIKNVTLSTGKTQRGVFLAVAEPEQSFAFLPY</sequence>
<dbReference type="EMBL" id="AZNH01000229">
    <property type="protein sequence ID" value="KID81018.1"/>
    <property type="molecule type" value="Genomic_DNA"/>
</dbReference>
<protein>
    <submittedName>
        <fullName evidence="2">Uncharacterized protein</fullName>
    </submittedName>
</protein>
<evidence type="ECO:0000256" key="1">
    <source>
        <dbReference type="SAM" id="SignalP"/>
    </source>
</evidence>
<name>A0A0B4GEY7_METGA</name>
<dbReference type="HOGENOM" id="CLU_2758325_0_0_1"/>
<proteinExistence type="predicted"/>
<feature type="signal peptide" evidence="1">
    <location>
        <begin position="1"/>
        <end position="28"/>
    </location>
</feature>
<comment type="caution">
    <text evidence="2">The sequence shown here is derived from an EMBL/GenBank/DDBJ whole genome shotgun (WGS) entry which is preliminary data.</text>
</comment>
<gene>
    <name evidence="2" type="ORF">MGU_11585</name>
</gene>
<accession>A0A0B4GEY7</accession>
<evidence type="ECO:0000313" key="3">
    <source>
        <dbReference type="Proteomes" id="UP000031192"/>
    </source>
</evidence>